<dbReference type="Proteomes" id="UP000187203">
    <property type="component" value="Unassembled WGS sequence"/>
</dbReference>
<gene>
    <name evidence="2" type="ORF">COLO4_36058</name>
</gene>
<dbReference type="AlphaFoldDB" id="A0A1R3GB69"/>
<keyword evidence="3" id="KW-1185">Reference proteome</keyword>
<evidence type="ECO:0000313" key="3">
    <source>
        <dbReference type="Proteomes" id="UP000187203"/>
    </source>
</evidence>
<accession>A0A1R3GB69</accession>
<reference evidence="3" key="1">
    <citation type="submission" date="2013-09" db="EMBL/GenBank/DDBJ databases">
        <title>Corchorus olitorius genome sequencing.</title>
        <authorList>
            <person name="Alam M."/>
            <person name="Haque M.S."/>
            <person name="Islam M.S."/>
            <person name="Emdad E.M."/>
            <person name="Islam M.M."/>
            <person name="Ahmed B."/>
            <person name="Halim A."/>
            <person name="Hossen Q.M.M."/>
            <person name="Hossain M.Z."/>
            <person name="Ahmed R."/>
            <person name="Khan M.M."/>
            <person name="Islam R."/>
            <person name="Rashid M.M."/>
            <person name="Khan S.A."/>
            <person name="Rahman M.S."/>
            <person name="Alam M."/>
            <person name="Yahiya A.S."/>
            <person name="Khan M.S."/>
            <person name="Azam M.S."/>
            <person name="Haque T."/>
            <person name="Lashkar M.Z.H."/>
            <person name="Akhand A.I."/>
            <person name="Morshed G."/>
            <person name="Roy S."/>
            <person name="Uddin K.S."/>
            <person name="Rabeya T."/>
            <person name="Hossain A.S."/>
            <person name="Chowdhury A."/>
            <person name="Snigdha A.R."/>
            <person name="Mortoza M.S."/>
            <person name="Matin S.A."/>
            <person name="Hoque S.M.E."/>
            <person name="Islam M.K."/>
            <person name="Roy D.K."/>
            <person name="Haider R."/>
            <person name="Moosa M.M."/>
            <person name="Elias S.M."/>
            <person name="Hasan A.M."/>
            <person name="Jahan S."/>
            <person name="Shafiuddin M."/>
            <person name="Mahmood N."/>
            <person name="Shommy N.S."/>
        </authorList>
    </citation>
    <scope>NUCLEOTIDE SEQUENCE [LARGE SCALE GENOMIC DNA]</scope>
    <source>
        <strain evidence="3">cv. O-4</strain>
    </source>
</reference>
<organism evidence="2 3">
    <name type="scientific">Corchorus olitorius</name>
    <dbReference type="NCBI Taxonomy" id="93759"/>
    <lineage>
        <taxon>Eukaryota</taxon>
        <taxon>Viridiplantae</taxon>
        <taxon>Streptophyta</taxon>
        <taxon>Embryophyta</taxon>
        <taxon>Tracheophyta</taxon>
        <taxon>Spermatophyta</taxon>
        <taxon>Magnoliopsida</taxon>
        <taxon>eudicotyledons</taxon>
        <taxon>Gunneridae</taxon>
        <taxon>Pentapetalae</taxon>
        <taxon>rosids</taxon>
        <taxon>malvids</taxon>
        <taxon>Malvales</taxon>
        <taxon>Malvaceae</taxon>
        <taxon>Grewioideae</taxon>
        <taxon>Apeibeae</taxon>
        <taxon>Corchorus</taxon>
    </lineage>
</organism>
<sequence>MEKDLGSGNQDTVEHKTSDGRYPDDEEGSGSNELLQ</sequence>
<comment type="caution">
    <text evidence="2">The sequence shown here is derived from an EMBL/GenBank/DDBJ whole genome shotgun (WGS) entry which is preliminary data.</text>
</comment>
<evidence type="ECO:0000313" key="2">
    <source>
        <dbReference type="EMBL" id="OMO55311.1"/>
    </source>
</evidence>
<dbReference type="EMBL" id="AWUE01022987">
    <property type="protein sequence ID" value="OMO55311.1"/>
    <property type="molecule type" value="Genomic_DNA"/>
</dbReference>
<feature type="region of interest" description="Disordered" evidence="1">
    <location>
        <begin position="1"/>
        <end position="36"/>
    </location>
</feature>
<feature type="compositionally biased region" description="Basic and acidic residues" evidence="1">
    <location>
        <begin position="12"/>
        <end position="23"/>
    </location>
</feature>
<proteinExistence type="predicted"/>
<protein>
    <submittedName>
        <fullName evidence="2">Uncharacterized protein</fullName>
    </submittedName>
</protein>
<evidence type="ECO:0000256" key="1">
    <source>
        <dbReference type="SAM" id="MobiDB-lite"/>
    </source>
</evidence>
<name>A0A1R3GB69_9ROSI</name>